<dbReference type="EMBL" id="MFQH01000009">
    <property type="protein sequence ID" value="OGH78506.1"/>
    <property type="molecule type" value="Genomic_DNA"/>
</dbReference>
<accession>A0A1F6N3E6</accession>
<evidence type="ECO:0008006" key="4">
    <source>
        <dbReference type="Google" id="ProtNLM"/>
    </source>
</evidence>
<dbReference type="Proteomes" id="UP000177040">
    <property type="component" value="Unassembled WGS sequence"/>
</dbReference>
<evidence type="ECO:0000313" key="2">
    <source>
        <dbReference type="EMBL" id="OGH78506.1"/>
    </source>
</evidence>
<keyword evidence="1" id="KW-0732">Signal</keyword>
<feature type="signal peptide" evidence="1">
    <location>
        <begin position="1"/>
        <end position="24"/>
    </location>
</feature>
<organism evidence="2 3">
    <name type="scientific">Candidatus Magasanikbacteria bacterium RIFCSPLOWO2_01_FULL_40_15</name>
    <dbReference type="NCBI Taxonomy" id="1798686"/>
    <lineage>
        <taxon>Bacteria</taxon>
        <taxon>Candidatus Magasanikiibacteriota</taxon>
    </lineage>
</organism>
<name>A0A1F6N3E6_9BACT</name>
<feature type="chain" id="PRO_5009525697" description="Cyclic nucleotide-binding domain-containing protein" evidence="1">
    <location>
        <begin position="25"/>
        <end position="1239"/>
    </location>
</feature>
<comment type="caution">
    <text evidence="2">The sequence shown here is derived from an EMBL/GenBank/DDBJ whole genome shotgun (WGS) entry which is preliminary data.</text>
</comment>
<evidence type="ECO:0000256" key="1">
    <source>
        <dbReference type="SAM" id="SignalP"/>
    </source>
</evidence>
<sequence>MSVVSMTIAWSVGLSALVPAGVVAATCPELEAGDLFKVKGNAAVYLLNSNMERMYFPNSEVYNTWYKDFSGITTIEPACVDAYPSGGGVNFRPGARLVKSAVSPSVFAVGPDNMKHKIADEKVAAALYGSAWSKLVRVIPDVFDSNYKVGAELKEAKLHDGQLVMKSGDTTVYYVWMGMLKKVDGTLPSQTSGDVRTVSVETLASVSMDTATVTGATVTTNPAQKGTATSPTTPTSAGKLKVSIAANTPSGTYAVKSAARVPFTNVVFENTSGDTVTIDSFKVVRGGAPAVNADFTTVNVVDEMGNLLNDAGKSLNSENMVTFTEDIVLTAGAKKTYTLVGDMAGSGLTGGNVPTLGLYSVDTKATVEGVLPMYGNAVVTNANVTLGTVTLAEGSTIGTVTKQVGTKDVNLASLKITVATEDFQIGRVVFYNSGTAADGDIEKFVLKYNGNIVAQGAMKNKYLTFDLSACTADCKLEKGNDKTFNVYADLIAGSARTSNLDIQRTVHVLAKDLKNNYYVTPTNNASAMTNTVTVSQGKLDVSKTNNVPTGNVPRNATNQSLGTWNFKVTGEPVDVRTIVFRLTTTGTIVPTGLDSITLYNAAGKALIGGVDGAGSASPGYATSTDSFTLPVGDNILTLKAKVDSTAVANDTIAVAIDLTNTSNFDARGVNSGETITLGTYATPQSAVSANTMTVKGSALRVTTLSTPPATTYAAGTNDVVFAKVLFDTSDSSEDAKVTQFIITNTTAGGAKGINIQSVRLFVDLDGDSYDGKGSAVALTETQSGAQSTANTAEDLTFNLSGTDQFLVKAGKKVEVWVKGNIAGGAAAGTHTFSVDTANDIAATGATTGGTITEVIDSAAGQAMTVGAAGGTVEVSLDPSNQTAKQYAAGTKGVTLATFRFYATSSEDVELDKINLTQLVTATASSSFKDYDMVYLYNAAGDMVGSASPTSTSVFIDLADKAFVAKSSDTSGTLLVIKADLSSIGPSQNVTTGGHSLGYKILAASAVGAKGSLTGSTSVVYLGSSVPTGQTHVMFKAIPTVQVCTGTVDDASNCKQVNGVLANGSNDLIRFRVKANTSDVGLYKFTFDITTTTASVTSVELFDTTESNEISLYSNTALASTPYVEALFDTDSSGVTSGGEERTVSAGTSRYFALRGTLTAVATGASVSTRLGGDAASSAGTVSATLMDSAVTADSTALHDDFIWSDRSAGAHATTTLDWTNGYLVNGLNSASSTPIVVAK</sequence>
<proteinExistence type="predicted"/>
<protein>
    <recommendedName>
        <fullName evidence="4">Cyclic nucleotide-binding domain-containing protein</fullName>
    </recommendedName>
</protein>
<dbReference type="AlphaFoldDB" id="A0A1F6N3E6"/>
<gene>
    <name evidence="2" type="ORF">A2983_03245</name>
</gene>
<evidence type="ECO:0000313" key="3">
    <source>
        <dbReference type="Proteomes" id="UP000177040"/>
    </source>
</evidence>
<reference evidence="2 3" key="1">
    <citation type="journal article" date="2016" name="Nat. Commun.">
        <title>Thousands of microbial genomes shed light on interconnected biogeochemical processes in an aquifer system.</title>
        <authorList>
            <person name="Anantharaman K."/>
            <person name="Brown C.T."/>
            <person name="Hug L.A."/>
            <person name="Sharon I."/>
            <person name="Castelle C.J."/>
            <person name="Probst A.J."/>
            <person name="Thomas B.C."/>
            <person name="Singh A."/>
            <person name="Wilkins M.J."/>
            <person name="Karaoz U."/>
            <person name="Brodie E.L."/>
            <person name="Williams K.H."/>
            <person name="Hubbard S.S."/>
            <person name="Banfield J.F."/>
        </authorList>
    </citation>
    <scope>NUCLEOTIDE SEQUENCE [LARGE SCALE GENOMIC DNA]</scope>
</reference>